<evidence type="ECO:0000256" key="1">
    <source>
        <dbReference type="ARBA" id="ARBA00006817"/>
    </source>
</evidence>
<dbReference type="AlphaFoldDB" id="A0A0H2W9J6"/>
<accession>A0A0H2W9J6</accession>
<feature type="domain" description="Activator of Hsp90 ATPase homologue 1/2-like C-terminal" evidence="3">
    <location>
        <begin position="125"/>
        <end position="241"/>
    </location>
</feature>
<dbReference type="CDD" id="cd07814">
    <property type="entry name" value="SRPBCC_CalC_Aha1-like"/>
    <property type="match status" value="1"/>
</dbReference>
<comment type="similarity">
    <text evidence="1">Belongs to the AHA1 family.</text>
</comment>
<dbReference type="InterPro" id="IPR013538">
    <property type="entry name" value="ASHA1/2-like_C"/>
</dbReference>
<proteinExistence type="inferred from homology"/>
<feature type="compositionally biased region" description="Low complexity" evidence="2">
    <location>
        <begin position="23"/>
        <end position="35"/>
    </location>
</feature>
<dbReference type="InterPro" id="IPR023393">
    <property type="entry name" value="START-like_dom_sf"/>
</dbReference>
<dbReference type="HOGENOM" id="CLU_1150163_0_0_4"/>
<sequence length="243" mass="25687">MNDAANGSVAASAAAHGAGGPAAAGPVSSASSASSAPSAPARLRAFAPSRLRAFAPSHLRTFAPSHLRAFAPPRVPRSAGSASRRRAVSPGGGIPYHAHSATRFFESDATTEAEPIRLEQFVARPPAQVWAALTTPAALARWWAAGDVRPVPGHRFTLDMGPWGRQPCEVIAVEPERRFAIAFAQRTLDTTITWRLEPAPGGTRVCFEHAGFDLDAPQARIAYDGMKRGWPSVLARIEQAIDG</sequence>
<organism evidence="4 5">
    <name type="scientific">Burkholderia mallei (strain ATCC 23344)</name>
    <dbReference type="NCBI Taxonomy" id="243160"/>
    <lineage>
        <taxon>Bacteria</taxon>
        <taxon>Pseudomonadati</taxon>
        <taxon>Pseudomonadota</taxon>
        <taxon>Betaproteobacteria</taxon>
        <taxon>Burkholderiales</taxon>
        <taxon>Burkholderiaceae</taxon>
        <taxon>Burkholderia</taxon>
        <taxon>pseudomallei group</taxon>
    </lineage>
</organism>
<evidence type="ECO:0000256" key="2">
    <source>
        <dbReference type="SAM" id="MobiDB-lite"/>
    </source>
</evidence>
<dbReference type="SUPFAM" id="SSF55961">
    <property type="entry name" value="Bet v1-like"/>
    <property type="match status" value="1"/>
</dbReference>
<evidence type="ECO:0000259" key="3">
    <source>
        <dbReference type="Pfam" id="PF08327"/>
    </source>
</evidence>
<feature type="region of interest" description="Disordered" evidence="2">
    <location>
        <begin position="14"/>
        <end position="35"/>
    </location>
</feature>
<evidence type="ECO:0000313" key="5">
    <source>
        <dbReference type="Proteomes" id="UP000006693"/>
    </source>
</evidence>
<reference evidence="4 5" key="1">
    <citation type="journal article" date="2004" name="Proc. Natl. Acad. Sci. U.S.A.">
        <title>Structural flexibility in the Burkholderia mallei genome.</title>
        <authorList>
            <person name="Nierman W.C."/>
            <person name="DeShazer D."/>
            <person name="Kim H.S."/>
            <person name="Tettelin H."/>
            <person name="Nelson K.E."/>
            <person name="Feldblyum T."/>
            <person name="Ulrich R.L."/>
            <person name="Ronning C.M."/>
            <person name="Brinkac L.M."/>
            <person name="Daugherty S.C."/>
            <person name="Davidsen T.D."/>
            <person name="Deboy R.T."/>
            <person name="Dimitrov G."/>
            <person name="Dodson R.J."/>
            <person name="Durkin A.S."/>
            <person name="Gwinn M.L."/>
            <person name="Haft D.H."/>
            <person name="Khouri H."/>
            <person name="Kolonay J.F."/>
            <person name="Madupu R."/>
            <person name="Mohammoud Y."/>
            <person name="Nelson W.C."/>
            <person name="Radune D."/>
            <person name="Romero C.M."/>
            <person name="Sarria S."/>
            <person name="Selengut J."/>
            <person name="Shamblin C."/>
            <person name="Sullivan S.A."/>
            <person name="White O."/>
            <person name="Yu Y."/>
            <person name="Zafar N."/>
            <person name="Zhou L."/>
            <person name="Fraser C.M."/>
        </authorList>
    </citation>
    <scope>NUCLEOTIDE SEQUENCE [LARGE SCALE GENOMIC DNA]</scope>
    <source>
        <strain evidence="4 5">ATCC 23344</strain>
    </source>
</reference>
<keyword evidence="5" id="KW-1185">Reference proteome</keyword>
<evidence type="ECO:0000313" key="4">
    <source>
        <dbReference type="EMBL" id="AAU45812.1"/>
    </source>
</evidence>
<protein>
    <submittedName>
        <fullName evidence="4">Conserved domain protein</fullName>
    </submittedName>
</protein>
<dbReference type="Pfam" id="PF08327">
    <property type="entry name" value="AHSA1"/>
    <property type="match status" value="1"/>
</dbReference>
<dbReference type="SMR" id="A0A0H2W9J6"/>
<dbReference type="PATRIC" id="fig|243160.12.peg.5150"/>
<dbReference type="eggNOG" id="COG3832">
    <property type="taxonomic scope" value="Bacteria"/>
</dbReference>
<dbReference type="Gene3D" id="3.30.530.20">
    <property type="match status" value="1"/>
</dbReference>
<feature type="region of interest" description="Disordered" evidence="2">
    <location>
        <begin position="71"/>
        <end position="93"/>
    </location>
</feature>
<dbReference type="KEGG" id="bma:BMAA1571"/>
<name>A0A0H2W9J6_BURMA</name>
<gene>
    <name evidence="4" type="ordered locus">BMAA1571</name>
</gene>
<dbReference type="Proteomes" id="UP000006693">
    <property type="component" value="Chromosome 2"/>
</dbReference>
<dbReference type="EMBL" id="CP000011">
    <property type="protein sequence ID" value="AAU45812.1"/>
    <property type="molecule type" value="Genomic_DNA"/>
</dbReference>